<keyword evidence="4 6" id="KW-0472">Membrane</keyword>
<feature type="transmembrane region" description="Helical" evidence="6">
    <location>
        <begin position="194"/>
        <end position="214"/>
    </location>
</feature>
<evidence type="ECO:0000256" key="5">
    <source>
        <dbReference type="ARBA" id="ARBA00023251"/>
    </source>
</evidence>
<feature type="transmembrane region" description="Helical" evidence="6">
    <location>
        <begin position="126"/>
        <end position="147"/>
    </location>
</feature>
<dbReference type="RefSeq" id="WP_235050015.1">
    <property type="nucleotide sequence ID" value="NZ_JAKFHA010000001.1"/>
</dbReference>
<feature type="transmembrane region" description="Helical" evidence="6">
    <location>
        <begin position="356"/>
        <end position="379"/>
    </location>
</feature>
<dbReference type="InterPro" id="IPR020846">
    <property type="entry name" value="MFS_dom"/>
</dbReference>
<keyword evidence="9" id="KW-1185">Reference proteome</keyword>
<evidence type="ECO:0000256" key="4">
    <source>
        <dbReference type="ARBA" id="ARBA00023136"/>
    </source>
</evidence>
<feature type="transmembrane region" description="Helical" evidence="6">
    <location>
        <begin position="159"/>
        <end position="182"/>
    </location>
</feature>
<feature type="transmembrane region" description="Helical" evidence="6">
    <location>
        <begin position="297"/>
        <end position="320"/>
    </location>
</feature>
<feature type="transmembrane region" description="Helical" evidence="6">
    <location>
        <begin position="464"/>
        <end position="483"/>
    </location>
</feature>
<keyword evidence="3 6" id="KW-1133">Transmembrane helix</keyword>
<evidence type="ECO:0000313" key="8">
    <source>
        <dbReference type="EMBL" id="MCF2525945.1"/>
    </source>
</evidence>
<dbReference type="PANTHER" id="PTHR42718:SF39">
    <property type="entry name" value="ACTINORHODIN TRANSPORTER-RELATED"/>
    <property type="match status" value="1"/>
</dbReference>
<evidence type="ECO:0000256" key="1">
    <source>
        <dbReference type="ARBA" id="ARBA00004651"/>
    </source>
</evidence>
<sequence>MAKTSVPTPSLVVRAPAALPGAPRGSADTARWWRALPILLLGAFLPVLDAFIVNVALANIGADLGASEAQLELTVSGYGVAYACTLVAGGRLGDRYGRRRLFMAGMAGFTVMSAACGLAPGVEALIAFRVLQGLTAALMFPQCLAAIQAGFEGADRQKAVGILGVVVGSAGAVGQVAGGLLLHADLFGADWRPLFLVNVPIGLAALALAGRLVPETRAPAAAPIDVRGAFSLAAAIALLLVPLTLGRSEGWPVWTWASLAAVLPAAFAFVRSQHRKEAADRTPLLPPSLLRLPAARLGLGAMAVFATCVGGFMFTLAMILQLGHGFSPIRSGLAMAAAASGFLGISLLAQRLVARFGAAVLSVGALVFAAGLAGFAAVAGAEEDGLTLAEIAGPLFVAGLGWGLVMVPLLGLTLAALPVDRAGLAGGVLSTAMQVGLATGASAIGSALFAVVGDAPDADDWRTGTYVAVGVLCALALATAVLVDRLRRAVAGR</sequence>
<evidence type="ECO:0000256" key="3">
    <source>
        <dbReference type="ARBA" id="ARBA00022989"/>
    </source>
</evidence>
<dbReference type="PRINTS" id="PR01036">
    <property type="entry name" value="TCRTETB"/>
</dbReference>
<keyword evidence="2 6" id="KW-0812">Transmembrane</keyword>
<feature type="transmembrane region" description="Helical" evidence="6">
    <location>
        <begin position="391"/>
        <end position="417"/>
    </location>
</feature>
<dbReference type="CDD" id="cd17321">
    <property type="entry name" value="MFS_MMR_MDR_like"/>
    <property type="match status" value="1"/>
</dbReference>
<dbReference type="Gene3D" id="1.20.1250.20">
    <property type="entry name" value="MFS general substrate transporter like domains"/>
    <property type="match status" value="2"/>
</dbReference>
<feature type="transmembrane region" description="Helical" evidence="6">
    <location>
        <begin position="69"/>
        <end position="89"/>
    </location>
</feature>
<organism evidence="8 9">
    <name type="scientific">Yinghuangia soli</name>
    <dbReference type="NCBI Taxonomy" id="2908204"/>
    <lineage>
        <taxon>Bacteria</taxon>
        <taxon>Bacillati</taxon>
        <taxon>Actinomycetota</taxon>
        <taxon>Actinomycetes</taxon>
        <taxon>Kitasatosporales</taxon>
        <taxon>Streptomycetaceae</taxon>
        <taxon>Yinghuangia</taxon>
    </lineage>
</organism>
<keyword evidence="5" id="KW-0046">Antibiotic resistance</keyword>
<dbReference type="Proteomes" id="UP001165378">
    <property type="component" value="Unassembled WGS sequence"/>
</dbReference>
<dbReference type="EMBL" id="JAKFHA010000001">
    <property type="protein sequence ID" value="MCF2525945.1"/>
    <property type="molecule type" value="Genomic_DNA"/>
</dbReference>
<feature type="transmembrane region" description="Helical" evidence="6">
    <location>
        <begin position="38"/>
        <end position="57"/>
    </location>
</feature>
<comment type="caution">
    <text evidence="8">The sequence shown here is derived from an EMBL/GenBank/DDBJ whole genome shotgun (WGS) entry which is preliminary data.</text>
</comment>
<protein>
    <submittedName>
        <fullName evidence="8">MFS transporter</fullName>
    </submittedName>
</protein>
<name>A0AA41TYA3_9ACTN</name>
<feature type="transmembrane region" description="Helical" evidence="6">
    <location>
        <begin position="424"/>
        <end position="452"/>
    </location>
</feature>
<evidence type="ECO:0000256" key="6">
    <source>
        <dbReference type="SAM" id="Phobius"/>
    </source>
</evidence>
<evidence type="ECO:0000256" key="2">
    <source>
        <dbReference type="ARBA" id="ARBA00022692"/>
    </source>
</evidence>
<dbReference type="GO" id="GO:0046677">
    <property type="term" value="P:response to antibiotic"/>
    <property type="evidence" value="ECO:0007669"/>
    <property type="project" value="UniProtKB-KW"/>
</dbReference>
<feature type="transmembrane region" description="Helical" evidence="6">
    <location>
        <begin position="101"/>
        <end position="120"/>
    </location>
</feature>
<evidence type="ECO:0000313" key="9">
    <source>
        <dbReference type="Proteomes" id="UP001165378"/>
    </source>
</evidence>
<reference evidence="8" key="1">
    <citation type="submission" date="2022-01" db="EMBL/GenBank/DDBJ databases">
        <title>Genome-Based Taxonomic Classification of the Phylum Actinobacteria.</title>
        <authorList>
            <person name="Gao Y."/>
        </authorList>
    </citation>
    <scope>NUCLEOTIDE SEQUENCE</scope>
    <source>
        <strain evidence="8">KLBMP 8922</strain>
    </source>
</reference>
<dbReference type="SUPFAM" id="SSF103473">
    <property type="entry name" value="MFS general substrate transporter"/>
    <property type="match status" value="1"/>
</dbReference>
<dbReference type="GO" id="GO:0005886">
    <property type="term" value="C:plasma membrane"/>
    <property type="evidence" value="ECO:0007669"/>
    <property type="project" value="UniProtKB-SubCell"/>
</dbReference>
<dbReference type="PROSITE" id="PS50850">
    <property type="entry name" value="MFS"/>
    <property type="match status" value="1"/>
</dbReference>
<evidence type="ECO:0000259" key="7">
    <source>
        <dbReference type="PROSITE" id="PS50850"/>
    </source>
</evidence>
<feature type="domain" description="Major facilitator superfamily (MFS) profile" evidence="7">
    <location>
        <begin position="35"/>
        <end position="488"/>
    </location>
</feature>
<feature type="transmembrane region" description="Helical" evidence="6">
    <location>
        <begin position="332"/>
        <end position="349"/>
    </location>
</feature>
<dbReference type="Pfam" id="PF07690">
    <property type="entry name" value="MFS_1"/>
    <property type="match status" value="1"/>
</dbReference>
<feature type="transmembrane region" description="Helical" evidence="6">
    <location>
        <begin position="226"/>
        <end position="245"/>
    </location>
</feature>
<dbReference type="PANTHER" id="PTHR42718">
    <property type="entry name" value="MAJOR FACILITATOR SUPERFAMILY MULTIDRUG TRANSPORTER MFSC"/>
    <property type="match status" value="1"/>
</dbReference>
<dbReference type="GO" id="GO:0022857">
    <property type="term" value="F:transmembrane transporter activity"/>
    <property type="evidence" value="ECO:0007669"/>
    <property type="project" value="InterPro"/>
</dbReference>
<gene>
    <name evidence="8" type="ORF">LZ495_01730</name>
</gene>
<proteinExistence type="predicted"/>
<accession>A0AA41TYA3</accession>
<comment type="subcellular location">
    <subcellularLocation>
        <location evidence="1">Cell membrane</location>
        <topology evidence="1">Multi-pass membrane protein</topology>
    </subcellularLocation>
</comment>
<dbReference type="AlphaFoldDB" id="A0AA41TYA3"/>
<feature type="transmembrane region" description="Helical" evidence="6">
    <location>
        <begin position="251"/>
        <end position="270"/>
    </location>
</feature>
<dbReference type="InterPro" id="IPR011701">
    <property type="entry name" value="MFS"/>
</dbReference>
<dbReference type="InterPro" id="IPR036259">
    <property type="entry name" value="MFS_trans_sf"/>
</dbReference>